<dbReference type="GO" id="GO:0000977">
    <property type="term" value="F:RNA polymerase II transcription regulatory region sequence-specific DNA binding"/>
    <property type="evidence" value="ECO:0007669"/>
    <property type="project" value="TreeGrafter"/>
</dbReference>
<dbReference type="OrthoDB" id="6021714at2759"/>
<dbReference type="EMBL" id="CAKKLH010000069">
    <property type="protein sequence ID" value="CAH0101992.1"/>
    <property type="molecule type" value="Genomic_DNA"/>
</dbReference>
<keyword evidence="2" id="KW-0677">Repeat</keyword>
<evidence type="ECO:0000256" key="5">
    <source>
        <dbReference type="ARBA" id="ARBA00023125"/>
    </source>
</evidence>
<protein>
    <recommendedName>
        <fullName evidence="10">PAS domain-containing protein</fullName>
    </recommendedName>
</protein>
<sequence length="336" mass="38337">MANLLPVPISVSSQLYKSSILRLTIAFLKVQSLLDISVHDLFSMLCEEKYLMADSCWLKALGGMLLALSSEGDIIYLTENVIQHLGIQQLDLIGRSVFDYCHPCDHNELRGILSLRDGELRRSCFLRFKSILADHGRINNNRKTNNYKVMNCSGRIVMATASNVQLNCSLEDYFNETQDLESDSKVAKVVKSSTSHFLVLVCDPIPHPSNVELALNSHTFVTNHTMDMNFSYVDEKMCQFFGYTMEDFKYRSAYEFHHAQDNESILKSYKTMITKGQIQTPPYRFLAKQGGYAWVQTQATVVSVSNQYFRSQAVVCIHTRLSDIEERDQIFSIIQC</sequence>
<dbReference type="PRINTS" id="PR00785">
    <property type="entry name" value="NCTRNSLOCATR"/>
</dbReference>
<dbReference type="FunFam" id="3.30.450.20:FF:000015">
    <property type="entry name" value="Hypoxia-inducible factor 1-alpha isoform 1"/>
    <property type="match status" value="1"/>
</dbReference>
<keyword evidence="4" id="KW-0805">Transcription regulation</keyword>
<evidence type="ECO:0000313" key="11">
    <source>
        <dbReference type="EMBL" id="CAH0101992.1"/>
    </source>
</evidence>
<evidence type="ECO:0000256" key="8">
    <source>
        <dbReference type="ARBA" id="ARBA00023242"/>
    </source>
</evidence>
<dbReference type="SMART" id="SM00091">
    <property type="entry name" value="PAS"/>
    <property type="match status" value="2"/>
</dbReference>
<keyword evidence="9" id="KW-0379">Hydroxylation</keyword>
<dbReference type="CDD" id="cd00130">
    <property type="entry name" value="PAS"/>
    <property type="match status" value="2"/>
</dbReference>
<evidence type="ECO:0000256" key="3">
    <source>
        <dbReference type="ARBA" id="ARBA00022843"/>
    </source>
</evidence>
<feature type="domain" description="PAS" evidence="10">
    <location>
        <begin position="58"/>
        <end position="113"/>
    </location>
</feature>
<evidence type="ECO:0000259" key="10">
    <source>
        <dbReference type="PROSITE" id="PS50112"/>
    </source>
</evidence>
<keyword evidence="7" id="KW-0804">Transcription</keyword>
<keyword evidence="5" id="KW-0238">DNA-binding</keyword>
<dbReference type="InterPro" id="IPR013655">
    <property type="entry name" value="PAS_fold_3"/>
</dbReference>
<name>A0A8J2RH81_9CRUS</name>
<dbReference type="Pfam" id="PF00989">
    <property type="entry name" value="PAS"/>
    <property type="match status" value="1"/>
</dbReference>
<dbReference type="Proteomes" id="UP000789390">
    <property type="component" value="Unassembled WGS sequence"/>
</dbReference>
<evidence type="ECO:0000256" key="2">
    <source>
        <dbReference type="ARBA" id="ARBA00022737"/>
    </source>
</evidence>
<gene>
    <name evidence="11" type="ORF">DGAL_LOCUS4366</name>
</gene>
<dbReference type="GO" id="GO:0045944">
    <property type="term" value="P:positive regulation of transcription by RNA polymerase II"/>
    <property type="evidence" value="ECO:0007669"/>
    <property type="project" value="UniProtKB-ARBA"/>
</dbReference>
<dbReference type="InterPro" id="IPR035965">
    <property type="entry name" value="PAS-like_dom_sf"/>
</dbReference>
<evidence type="ECO:0000256" key="6">
    <source>
        <dbReference type="ARBA" id="ARBA00023159"/>
    </source>
</evidence>
<feature type="domain" description="PAS" evidence="10">
    <location>
        <begin position="211"/>
        <end position="276"/>
    </location>
</feature>
<keyword evidence="3" id="KW-0832">Ubl conjugation</keyword>
<dbReference type="PANTHER" id="PTHR23043">
    <property type="entry name" value="HYPOXIA-INDUCIBLE FACTOR 1 ALPHA"/>
    <property type="match status" value="1"/>
</dbReference>
<dbReference type="GO" id="GO:0005667">
    <property type="term" value="C:transcription regulator complex"/>
    <property type="evidence" value="ECO:0007669"/>
    <property type="project" value="InterPro"/>
</dbReference>
<accession>A0A8J2RH81</accession>
<keyword evidence="12" id="KW-1185">Reference proteome</keyword>
<dbReference type="GO" id="GO:0000981">
    <property type="term" value="F:DNA-binding transcription factor activity, RNA polymerase II-specific"/>
    <property type="evidence" value="ECO:0007669"/>
    <property type="project" value="TreeGrafter"/>
</dbReference>
<dbReference type="InterPro" id="IPR013767">
    <property type="entry name" value="PAS_fold"/>
</dbReference>
<dbReference type="PANTHER" id="PTHR23043:SF17">
    <property type="entry name" value="PROTEIN SIMILAR"/>
    <property type="match status" value="1"/>
</dbReference>
<dbReference type="GO" id="GO:0005737">
    <property type="term" value="C:cytoplasm"/>
    <property type="evidence" value="ECO:0007669"/>
    <property type="project" value="InterPro"/>
</dbReference>
<dbReference type="InterPro" id="IPR000014">
    <property type="entry name" value="PAS"/>
</dbReference>
<dbReference type="Pfam" id="PF08447">
    <property type="entry name" value="PAS_3"/>
    <property type="match status" value="1"/>
</dbReference>
<keyword evidence="6" id="KW-0010">Activator</keyword>
<dbReference type="InterPro" id="IPR001067">
    <property type="entry name" value="Nuc_translocat"/>
</dbReference>
<dbReference type="SUPFAM" id="SSF55785">
    <property type="entry name" value="PYP-like sensor domain (PAS domain)"/>
    <property type="match status" value="2"/>
</dbReference>
<proteinExistence type="predicted"/>
<dbReference type="AlphaFoldDB" id="A0A8J2RH81"/>
<reference evidence="11" key="1">
    <citation type="submission" date="2021-11" db="EMBL/GenBank/DDBJ databases">
        <authorList>
            <person name="Schell T."/>
        </authorList>
    </citation>
    <scope>NUCLEOTIDE SEQUENCE</scope>
    <source>
        <strain evidence="11">M5</strain>
    </source>
</reference>
<evidence type="ECO:0000256" key="1">
    <source>
        <dbReference type="ARBA" id="ARBA00004123"/>
    </source>
</evidence>
<dbReference type="NCBIfam" id="TIGR00229">
    <property type="entry name" value="sensory_box"/>
    <property type="match status" value="1"/>
</dbReference>
<evidence type="ECO:0000256" key="7">
    <source>
        <dbReference type="ARBA" id="ARBA00023163"/>
    </source>
</evidence>
<evidence type="ECO:0000256" key="4">
    <source>
        <dbReference type="ARBA" id="ARBA00023015"/>
    </source>
</evidence>
<keyword evidence="8" id="KW-0539">Nucleus</keyword>
<dbReference type="Gene3D" id="3.30.450.20">
    <property type="entry name" value="PAS domain"/>
    <property type="match status" value="2"/>
</dbReference>
<comment type="caution">
    <text evidence="11">The sequence shown here is derived from an EMBL/GenBank/DDBJ whole genome shotgun (WGS) entry which is preliminary data.</text>
</comment>
<dbReference type="GO" id="GO:0071456">
    <property type="term" value="P:cellular response to hypoxia"/>
    <property type="evidence" value="ECO:0007669"/>
    <property type="project" value="TreeGrafter"/>
</dbReference>
<comment type="subcellular location">
    <subcellularLocation>
        <location evidence="1">Nucleus</location>
    </subcellularLocation>
</comment>
<evidence type="ECO:0000313" key="12">
    <source>
        <dbReference type="Proteomes" id="UP000789390"/>
    </source>
</evidence>
<organism evidence="11 12">
    <name type="scientific">Daphnia galeata</name>
    <dbReference type="NCBI Taxonomy" id="27404"/>
    <lineage>
        <taxon>Eukaryota</taxon>
        <taxon>Metazoa</taxon>
        <taxon>Ecdysozoa</taxon>
        <taxon>Arthropoda</taxon>
        <taxon>Crustacea</taxon>
        <taxon>Branchiopoda</taxon>
        <taxon>Diplostraca</taxon>
        <taxon>Cladocera</taxon>
        <taxon>Anomopoda</taxon>
        <taxon>Daphniidae</taxon>
        <taxon>Daphnia</taxon>
    </lineage>
</organism>
<evidence type="ECO:0000256" key="9">
    <source>
        <dbReference type="ARBA" id="ARBA00023278"/>
    </source>
</evidence>
<dbReference type="PROSITE" id="PS50112">
    <property type="entry name" value="PAS"/>
    <property type="match status" value="2"/>
</dbReference>
<dbReference type="GO" id="GO:0005634">
    <property type="term" value="C:nucleus"/>
    <property type="evidence" value="ECO:0007669"/>
    <property type="project" value="UniProtKB-SubCell"/>
</dbReference>